<comment type="caution">
    <text evidence="5">The sequence shown here is derived from an EMBL/GenBank/DDBJ whole genome shotgun (WGS) entry which is preliminary data.</text>
</comment>
<keyword evidence="6" id="KW-1185">Reference proteome</keyword>
<keyword evidence="4" id="KW-0472">Membrane</keyword>
<dbReference type="NCBIfam" id="NF040713">
    <property type="entry name" value="ZapE"/>
    <property type="match status" value="1"/>
</dbReference>
<protein>
    <submittedName>
        <fullName evidence="5">ATPase N2B</fullName>
    </submittedName>
</protein>
<keyword evidence="4" id="KW-0812">Transmembrane</keyword>
<sequence>MIIKTVTRIFGRSFLLPIEIYNLFFSFRIITTTMISLLVKKYSGLNYISQLLLRSQTVFSFQYCGYVHDVKLNVTNGPIEALKEKITKKELMNDEHQLKVVKSLQKIYEEVHEYKPDQFNVLGKWFGWKKKDPPKGLYLYGAVGGGKTMLMDLFYNCCQIENKKRVHFNSFMLDVHKKVHEVKKTIVRDTNSTKLQPFDPIPPVAAAITEEAWLLCFDEFQVTDIADAMILKRLFTELFNNGVIVIATSNRSPDDLYKNGLQRGNFVPFIKVLKDHCIVETLDSGVDYRSRAGSGDNKIYFIKGKDVVKDVDNVFKYLCSKENDIVRPRTISIKGRNVNFQRTCGRVLDSTFDELCDRPLGASDYLELSQAFHTVIIRDVPQLNLRLKSQARRFITLIDTLYDSKIRVVISAAVPHTQLFVAEGESEYTDDKRMLMDDLKISNDSADHKSNIFTGEEELFAFDRTISRLSEMQTSQYWERWEQHR</sequence>
<keyword evidence="4" id="KW-1133">Transmembrane helix</keyword>
<comment type="similarity">
    <text evidence="1">Belongs to the AFG1 ATPase family.</text>
</comment>
<dbReference type="PANTHER" id="PTHR12169">
    <property type="entry name" value="ATPASE N2B"/>
    <property type="match status" value="1"/>
</dbReference>
<evidence type="ECO:0000256" key="2">
    <source>
        <dbReference type="ARBA" id="ARBA00022741"/>
    </source>
</evidence>
<dbReference type="Proteomes" id="UP001607303">
    <property type="component" value="Unassembled WGS sequence"/>
</dbReference>
<evidence type="ECO:0000256" key="4">
    <source>
        <dbReference type="SAM" id="Phobius"/>
    </source>
</evidence>
<keyword evidence="2" id="KW-0547">Nucleotide-binding</keyword>
<evidence type="ECO:0000256" key="3">
    <source>
        <dbReference type="ARBA" id="ARBA00022840"/>
    </source>
</evidence>
<keyword evidence="3" id="KW-0067">ATP-binding</keyword>
<dbReference type="PANTHER" id="PTHR12169:SF6">
    <property type="entry name" value="AFG1-LIKE ATPASE"/>
    <property type="match status" value="1"/>
</dbReference>
<proteinExistence type="inferred from homology"/>
<organism evidence="5 6">
    <name type="scientific">Vespula maculifrons</name>
    <name type="common">Eastern yellow jacket</name>
    <name type="synonym">Wasp</name>
    <dbReference type="NCBI Taxonomy" id="7453"/>
    <lineage>
        <taxon>Eukaryota</taxon>
        <taxon>Metazoa</taxon>
        <taxon>Ecdysozoa</taxon>
        <taxon>Arthropoda</taxon>
        <taxon>Hexapoda</taxon>
        <taxon>Insecta</taxon>
        <taxon>Pterygota</taxon>
        <taxon>Neoptera</taxon>
        <taxon>Endopterygota</taxon>
        <taxon>Hymenoptera</taxon>
        <taxon>Apocrita</taxon>
        <taxon>Aculeata</taxon>
        <taxon>Vespoidea</taxon>
        <taxon>Vespidae</taxon>
        <taxon>Vespinae</taxon>
        <taxon>Vespula</taxon>
    </lineage>
</organism>
<dbReference type="InterPro" id="IPR005654">
    <property type="entry name" value="ATPase_AFG1-like"/>
</dbReference>
<dbReference type="EMBL" id="JAYRBN010000100">
    <property type="protein sequence ID" value="KAL2728310.1"/>
    <property type="molecule type" value="Genomic_DNA"/>
</dbReference>
<gene>
    <name evidence="5" type="ORF">V1477_017586</name>
</gene>
<dbReference type="Pfam" id="PF03969">
    <property type="entry name" value="AFG1_ATPase"/>
    <property type="match status" value="1"/>
</dbReference>
<dbReference type="Gene3D" id="3.40.50.300">
    <property type="entry name" value="P-loop containing nucleotide triphosphate hydrolases"/>
    <property type="match status" value="1"/>
</dbReference>
<dbReference type="FunFam" id="3.40.50.300:FF:003041">
    <property type="entry name" value="Predicted protein"/>
    <property type="match status" value="1"/>
</dbReference>
<accession>A0ABD2B6G8</accession>
<dbReference type="GO" id="GO:0005524">
    <property type="term" value="F:ATP binding"/>
    <property type="evidence" value="ECO:0007669"/>
    <property type="project" value="UniProtKB-KW"/>
</dbReference>
<reference evidence="5 6" key="1">
    <citation type="journal article" date="2024" name="Ann. Entomol. Soc. Am.">
        <title>Genomic analyses of the southern and eastern yellowjacket wasps (Hymenoptera: Vespidae) reveal evolutionary signatures of social life.</title>
        <authorList>
            <person name="Catto M.A."/>
            <person name="Caine P.B."/>
            <person name="Orr S.E."/>
            <person name="Hunt B.G."/>
            <person name="Goodisman M.A.D."/>
        </authorList>
    </citation>
    <scope>NUCLEOTIDE SEQUENCE [LARGE SCALE GENOMIC DNA]</scope>
    <source>
        <strain evidence="5">232</strain>
        <tissue evidence="5">Head and thorax</tissue>
    </source>
</reference>
<evidence type="ECO:0000256" key="1">
    <source>
        <dbReference type="ARBA" id="ARBA00010322"/>
    </source>
</evidence>
<dbReference type="AlphaFoldDB" id="A0ABD2B6G8"/>
<evidence type="ECO:0000313" key="5">
    <source>
        <dbReference type="EMBL" id="KAL2728310.1"/>
    </source>
</evidence>
<name>A0ABD2B6G8_VESMC</name>
<evidence type="ECO:0000313" key="6">
    <source>
        <dbReference type="Proteomes" id="UP001607303"/>
    </source>
</evidence>
<dbReference type="InterPro" id="IPR027417">
    <property type="entry name" value="P-loop_NTPase"/>
</dbReference>
<feature type="transmembrane region" description="Helical" evidence="4">
    <location>
        <begin position="20"/>
        <end position="39"/>
    </location>
</feature>
<dbReference type="SUPFAM" id="SSF52540">
    <property type="entry name" value="P-loop containing nucleoside triphosphate hydrolases"/>
    <property type="match status" value="1"/>
</dbReference>